<gene>
    <name evidence="1" type="ORF">FYJ59_03970</name>
</gene>
<protein>
    <submittedName>
        <fullName evidence="1">Cytidylate kinase-like family protein</fullName>
    </submittedName>
</protein>
<dbReference type="AlphaFoldDB" id="A0A6L5YGJ1"/>
<dbReference type="SUPFAM" id="SSF52540">
    <property type="entry name" value="P-loop containing nucleoside triphosphate hydrolases"/>
    <property type="match status" value="1"/>
</dbReference>
<dbReference type="Pfam" id="PF13189">
    <property type="entry name" value="Cytidylate_kin2"/>
    <property type="match status" value="1"/>
</dbReference>
<keyword evidence="1" id="KW-0418">Kinase</keyword>
<dbReference type="RefSeq" id="WP_154495383.1">
    <property type="nucleotide sequence ID" value="NZ_VUMU01000003.1"/>
</dbReference>
<accession>A0A6L5YGJ1</accession>
<dbReference type="InterPro" id="IPR027417">
    <property type="entry name" value="P-loop_NTPase"/>
</dbReference>
<comment type="caution">
    <text evidence="1">The sequence shown here is derived from an EMBL/GenBank/DDBJ whole genome shotgun (WGS) entry which is preliminary data.</text>
</comment>
<sequence>MEQYVITISRQFGSMGRSIAKELSTILGIEFMDRDIVEATAKRMGLPVSVISDEEESMKSYFFRRQYPLGMGLSSLKDEIFYTQKNIIRDFAANGSCIIVGRCADYILEDLPNHLNVYIYAPDEARLKNCVENLQMDPQTAKKMMRDVDAARNRYHKAYIPGWQNVFDHKDLMIDSSRFGIDGTAKILADIVKNQWGD</sequence>
<dbReference type="EMBL" id="VUMU01000003">
    <property type="protein sequence ID" value="MST57404.1"/>
    <property type="molecule type" value="Genomic_DNA"/>
</dbReference>
<dbReference type="Proteomes" id="UP000476055">
    <property type="component" value="Unassembled WGS sequence"/>
</dbReference>
<keyword evidence="1" id="KW-0808">Transferase</keyword>
<evidence type="ECO:0000313" key="1">
    <source>
        <dbReference type="EMBL" id="MST57404.1"/>
    </source>
</evidence>
<dbReference type="GO" id="GO:0016301">
    <property type="term" value="F:kinase activity"/>
    <property type="evidence" value="ECO:0007669"/>
    <property type="project" value="UniProtKB-KW"/>
</dbReference>
<dbReference type="Gene3D" id="3.40.50.300">
    <property type="entry name" value="P-loop containing nucleotide triphosphate hydrolases"/>
    <property type="match status" value="1"/>
</dbReference>
<name>A0A6L5YGJ1_9FIRM</name>
<proteinExistence type="predicted"/>
<keyword evidence="2" id="KW-1185">Reference proteome</keyword>
<organism evidence="1 2">
    <name type="scientific">Waltera intestinalis</name>
    <dbReference type="NCBI Taxonomy" id="2606635"/>
    <lineage>
        <taxon>Bacteria</taxon>
        <taxon>Bacillati</taxon>
        <taxon>Bacillota</taxon>
        <taxon>Clostridia</taxon>
        <taxon>Lachnospirales</taxon>
        <taxon>Lachnospiraceae</taxon>
        <taxon>Waltera</taxon>
    </lineage>
</organism>
<reference evidence="1 2" key="1">
    <citation type="submission" date="2019-08" db="EMBL/GenBank/DDBJ databases">
        <title>In-depth cultivation of the pig gut microbiome towards novel bacterial diversity and tailored functional studies.</title>
        <authorList>
            <person name="Wylensek D."/>
            <person name="Hitch T.C.A."/>
            <person name="Clavel T."/>
        </authorList>
    </citation>
    <scope>NUCLEOTIDE SEQUENCE [LARGE SCALE GENOMIC DNA]</scope>
    <source>
        <strain evidence="1 2">WCA3-601-WT-6H</strain>
    </source>
</reference>
<evidence type="ECO:0000313" key="2">
    <source>
        <dbReference type="Proteomes" id="UP000476055"/>
    </source>
</evidence>